<dbReference type="PROSITE" id="PS00059">
    <property type="entry name" value="ADH_ZINC"/>
    <property type="match status" value="1"/>
</dbReference>
<name>A0ABR8KUN9_9ACTN</name>
<proteinExistence type="predicted"/>
<dbReference type="EMBL" id="JACXRZ010000002">
    <property type="protein sequence ID" value="MBD3141701.1"/>
    <property type="molecule type" value="Genomic_DNA"/>
</dbReference>
<accession>A0ABR8KUN9</accession>
<gene>
    <name evidence="1" type="ORF">IEQ31_00605</name>
</gene>
<sequence length="25" mass="2557">MVPGHEIIGVIEALGEGVGPLDPTR</sequence>
<dbReference type="SUPFAM" id="SSF50129">
    <property type="entry name" value="GroES-like"/>
    <property type="match status" value="1"/>
</dbReference>
<keyword evidence="2" id="KW-1185">Reference proteome</keyword>
<evidence type="ECO:0000313" key="1">
    <source>
        <dbReference type="EMBL" id="MBD3141701.1"/>
    </source>
</evidence>
<dbReference type="InterPro" id="IPR011032">
    <property type="entry name" value="GroES-like_sf"/>
</dbReference>
<evidence type="ECO:0008006" key="3">
    <source>
        <dbReference type="Google" id="ProtNLM"/>
    </source>
</evidence>
<protein>
    <recommendedName>
        <fullName evidence="3">Alcohol dehydrogenase N-terminal domain-containing protein</fullName>
    </recommendedName>
</protein>
<dbReference type="InterPro" id="IPR002328">
    <property type="entry name" value="ADH_Zn_CS"/>
</dbReference>
<comment type="caution">
    <text evidence="1">The sequence shown here is derived from an EMBL/GenBank/DDBJ whole genome shotgun (WGS) entry which is preliminary data.</text>
</comment>
<reference evidence="1 2" key="1">
    <citation type="submission" date="2020-09" db="EMBL/GenBank/DDBJ databases">
        <title>Actinomycete isolated from the Camponotus japonicus Mayr.</title>
        <authorList>
            <person name="Gong X."/>
        </authorList>
    </citation>
    <scope>NUCLEOTIDE SEQUENCE [LARGE SCALE GENOMIC DNA]</scope>
    <source>
        <strain evidence="1 2">2C-HV3</strain>
    </source>
</reference>
<evidence type="ECO:0000313" key="2">
    <source>
        <dbReference type="Proteomes" id="UP000653231"/>
    </source>
</evidence>
<organism evidence="1 2">
    <name type="scientific">Microbispora bryophytorum subsp. camponoti</name>
    <dbReference type="NCBI Taxonomy" id="1677852"/>
    <lineage>
        <taxon>Bacteria</taxon>
        <taxon>Bacillati</taxon>
        <taxon>Actinomycetota</taxon>
        <taxon>Actinomycetes</taxon>
        <taxon>Streptosporangiales</taxon>
        <taxon>Streptosporangiaceae</taxon>
        <taxon>Microbispora</taxon>
    </lineage>
</organism>
<dbReference type="Proteomes" id="UP000653231">
    <property type="component" value="Unassembled WGS sequence"/>
</dbReference>